<dbReference type="InterPro" id="IPR013324">
    <property type="entry name" value="RNA_pol_sigma_r3/r4-like"/>
</dbReference>
<evidence type="ECO:0000259" key="6">
    <source>
        <dbReference type="Pfam" id="PF08281"/>
    </source>
</evidence>
<dbReference type="CDD" id="cd06171">
    <property type="entry name" value="Sigma70_r4"/>
    <property type="match status" value="1"/>
</dbReference>
<dbReference type="InterPro" id="IPR036388">
    <property type="entry name" value="WH-like_DNA-bd_sf"/>
</dbReference>
<dbReference type="SUPFAM" id="SSF88946">
    <property type="entry name" value="Sigma2 domain of RNA polymerase sigma factors"/>
    <property type="match status" value="1"/>
</dbReference>
<feature type="domain" description="RNA polymerase sigma-70 region 2" evidence="5">
    <location>
        <begin position="15"/>
        <end position="80"/>
    </location>
</feature>
<protein>
    <submittedName>
        <fullName evidence="7">RNA polymerase sigma factor (Sigma-70 family)</fullName>
    </submittedName>
</protein>
<dbReference type="NCBIfam" id="TIGR02937">
    <property type="entry name" value="sigma70-ECF"/>
    <property type="match status" value="1"/>
</dbReference>
<evidence type="ECO:0000313" key="8">
    <source>
        <dbReference type="Proteomes" id="UP001267710"/>
    </source>
</evidence>
<evidence type="ECO:0000256" key="4">
    <source>
        <dbReference type="ARBA" id="ARBA00023163"/>
    </source>
</evidence>
<dbReference type="InterPro" id="IPR013325">
    <property type="entry name" value="RNA_pol_sigma_r2"/>
</dbReference>
<dbReference type="RefSeq" id="WP_309831578.1">
    <property type="nucleotide sequence ID" value="NZ_JAVIZX010000001.1"/>
</dbReference>
<organism evidence="7 8">
    <name type="scientific">Paracidovorax wautersii</name>
    <dbReference type="NCBI Taxonomy" id="1177982"/>
    <lineage>
        <taxon>Bacteria</taxon>
        <taxon>Pseudomonadati</taxon>
        <taxon>Pseudomonadota</taxon>
        <taxon>Betaproteobacteria</taxon>
        <taxon>Burkholderiales</taxon>
        <taxon>Comamonadaceae</taxon>
        <taxon>Paracidovorax</taxon>
    </lineage>
</organism>
<keyword evidence="3" id="KW-0731">Sigma factor</keyword>
<dbReference type="Gene3D" id="1.10.10.10">
    <property type="entry name" value="Winged helix-like DNA-binding domain superfamily/Winged helix DNA-binding domain"/>
    <property type="match status" value="1"/>
</dbReference>
<comment type="similarity">
    <text evidence="1">Belongs to the sigma-70 factor family. ECF subfamily.</text>
</comment>
<keyword evidence="8" id="KW-1185">Reference proteome</keyword>
<evidence type="ECO:0000256" key="1">
    <source>
        <dbReference type="ARBA" id="ARBA00010641"/>
    </source>
</evidence>
<dbReference type="Proteomes" id="UP001267710">
    <property type="component" value="Unassembled WGS sequence"/>
</dbReference>
<dbReference type="SUPFAM" id="SSF88659">
    <property type="entry name" value="Sigma3 and sigma4 domains of RNA polymerase sigma factors"/>
    <property type="match status" value="1"/>
</dbReference>
<dbReference type="InterPro" id="IPR007627">
    <property type="entry name" value="RNA_pol_sigma70_r2"/>
</dbReference>
<dbReference type="PANTHER" id="PTHR43133">
    <property type="entry name" value="RNA POLYMERASE ECF-TYPE SIGMA FACTO"/>
    <property type="match status" value="1"/>
</dbReference>
<comment type="caution">
    <text evidence="7">The sequence shown here is derived from an EMBL/GenBank/DDBJ whole genome shotgun (WGS) entry which is preliminary data.</text>
</comment>
<proteinExistence type="inferred from homology"/>
<dbReference type="Pfam" id="PF04542">
    <property type="entry name" value="Sigma70_r2"/>
    <property type="match status" value="1"/>
</dbReference>
<keyword evidence="2" id="KW-0805">Transcription regulation</keyword>
<dbReference type="PANTHER" id="PTHR43133:SF63">
    <property type="entry name" value="RNA POLYMERASE SIGMA FACTOR FECI-RELATED"/>
    <property type="match status" value="1"/>
</dbReference>
<evidence type="ECO:0000256" key="2">
    <source>
        <dbReference type="ARBA" id="ARBA00023015"/>
    </source>
</evidence>
<dbReference type="EMBL" id="JAVIZX010000001">
    <property type="protein sequence ID" value="MDR6216286.1"/>
    <property type="molecule type" value="Genomic_DNA"/>
</dbReference>
<dbReference type="InterPro" id="IPR014284">
    <property type="entry name" value="RNA_pol_sigma-70_dom"/>
</dbReference>
<feature type="domain" description="RNA polymerase sigma factor 70 region 4 type 2" evidence="6">
    <location>
        <begin position="111"/>
        <end position="163"/>
    </location>
</feature>
<accession>A0ABU1IGD3</accession>
<evidence type="ECO:0000256" key="3">
    <source>
        <dbReference type="ARBA" id="ARBA00023082"/>
    </source>
</evidence>
<reference evidence="7 8" key="1">
    <citation type="submission" date="2023-08" db="EMBL/GenBank/DDBJ databases">
        <title>Functional and genomic diversity of the sorghum phyllosphere microbiome.</title>
        <authorList>
            <person name="Shade A."/>
        </authorList>
    </citation>
    <scope>NUCLEOTIDE SEQUENCE [LARGE SCALE GENOMIC DNA]</scope>
    <source>
        <strain evidence="7 8">SORGH_AS_0335</strain>
    </source>
</reference>
<evidence type="ECO:0000259" key="5">
    <source>
        <dbReference type="Pfam" id="PF04542"/>
    </source>
</evidence>
<dbReference type="InterPro" id="IPR013249">
    <property type="entry name" value="RNA_pol_sigma70_r4_t2"/>
</dbReference>
<name>A0ABU1IGD3_9BURK</name>
<evidence type="ECO:0000313" key="7">
    <source>
        <dbReference type="EMBL" id="MDR6216286.1"/>
    </source>
</evidence>
<dbReference type="Gene3D" id="1.10.1740.10">
    <property type="match status" value="1"/>
</dbReference>
<keyword evidence="4" id="KW-0804">Transcription</keyword>
<dbReference type="Pfam" id="PF08281">
    <property type="entry name" value="Sigma70_r4_2"/>
    <property type="match status" value="1"/>
</dbReference>
<sequence>MPSAPSSGHPDLETLFRQHHAWLFGRLLRRASNHGDAEDVASETFLQIGQDPARTDLRDPRAFLTTVAKRLLFQLWRRQDLERAYLDTLRGRPEAAALSQEDHAMWIEAIAQIDRVLAALPSPVRTAFLLSRLDGLSYPEIAAQLGVSLATVERHMQRALLQCLRHAP</sequence>
<dbReference type="InterPro" id="IPR039425">
    <property type="entry name" value="RNA_pol_sigma-70-like"/>
</dbReference>
<gene>
    <name evidence="7" type="ORF">QE399_003975</name>
</gene>